<evidence type="ECO:0000256" key="2">
    <source>
        <dbReference type="ARBA" id="ARBA00023015"/>
    </source>
</evidence>
<gene>
    <name evidence="7" type="ORF">MIMGU_mgv1a019435mg</name>
</gene>
<keyword evidence="8" id="KW-1185">Reference proteome</keyword>
<reference evidence="7 8" key="1">
    <citation type="journal article" date="2013" name="Proc. Natl. Acad. Sci. U.S.A.">
        <title>Fine-scale variation in meiotic recombination in Mimulus inferred from population shotgun sequencing.</title>
        <authorList>
            <person name="Hellsten U."/>
            <person name="Wright K.M."/>
            <person name="Jenkins J."/>
            <person name="Shu S."/>
            <person name="Yuan Y."/>
            <person name="Wessler S.R."/>
            <person name="Schmutz J."/>
            <person name="Willis J.H."/>
            <person name="Rokhsar D.S."/>
        </authorList>
    </citation>
    <scope>NUCLEOTIDE SEQUENCE [LARGE SCALE GENOMIC DNA]</scope>
    <source>
        <strain evidence="8">cv. DUN x IM62</strain>
    </source>
</reference>
<dbReference type="Proteomes" id="UP000030748">
    <property type="component" value="Unassembled WGS sequence"/>
</dbReference>
<dbReference type="GO" id="GO:0000981">
    <property type="term" value="F:DNA-binding transcription factor activity, RNA polymerase II-specific"/>
    <property type="evidence" value="ECO:0000318"/>
    <property type="project" value="GO_Central"/>
</dbReference>
<evidence type="ECO:0000259" key="6">
    <source>
        <dbReference type="PROSITE" id="PS50066"/>
    </source>
</evidence>
<dbReference type="GO" id="GO:0006357">
    <property type="term" value="P:regulation of transcription by RNA polymerase II"/>
    <property type="evidence" value="ECO:0000318"/>
    <property type="project" value="GO_Central"/>
</dbReference>
<sequence>MGRKKLPMRRIENPTSRQATYAKRKDGIFKKANELSILCDTDVALIMFSPTGRLTSFSSTGRVEDIFLRFVDRPDELRGGYVCRLSLVF</sequence>
<dbReference type="SMART" id="SM00432">
    <property type="entry name" value="MADS"/>
    <property type="match status" value="1"/>
</dbReference>
<protein>
    <recommendedName>
        <fullName evidence="6">MADS-box domain-containing protein</fullName>
    </recommendedName>
</protein>
<dbReference type="PRINTS" id="PR00404">
    <property type="entry name" value="MADSDOMAIN"/>
</dbReference>
<dbReference type="EMBL" id="KI630536">
    <property type="protein sequence ID" value="EYU37369.1"/>
    <property type="molecule type" value="Genomic_DNA"/>
</dbReference>
<organism evidence="7 8">
    <name type="scientific">Erythranthe guttata</name>
    <name type="common">Yellow monkey flower</name>
    <name type="synonym">Mimulus guttatus</name>
    <dbReference type="NCBI Taxonomy" id="4155"/>
    <lineage>
        <taxon>Eukaryota</taxon>
        <taxon>Viridiplantae</taxon>
        <taxon>Streptophyta</taxon>
        <taxon>Embryophyta</taxon>
        <taxon>Tracheophyta</taxon>
        <taxon>Spermatophyta</taxon>
        <taxon>Magnoliopsida</taxon>
        <taxon>eudicotyledons</taxon>
        <taxon>Gunneridae</taxon>
        <taxon>Pentapetalae</taxon>
        <taxon>asterids</taxon>
        <taxon>lamiids</taxon>
        <taxon>Lamiales</taxon>
        <taxon>Phrymaceae</taxon>
        <taxon>Erythranthe</taxon>
    </lineage>
</organism>
<proteinExistence type="predicted"/>
<evidence type="ECO:0000313" key="8">
    <source>
        <dbReference type="Proteomes" id="UP000030748"/>
    </source>
</evidence>
<dbReference type="Gene3D" id="3.40.1810.10">
    <property type="entry name" value="Transcription factor, MADS-box"/>
    <property type="match status" value="1"/>
</dbReference>
<dbReference type="InterPro" id="IPR002100">
    <property type="entry name" value="TF_MADSbox"/>
</dbReference>
<dbReference type="Pfam" id="PF00319">
    <property type="entry name" value="SRF-TF"/>
    <property type="match status" value="1"/>
</dbReference>
<dbReference type="PROSITE" id="PS00350">
    <property type="entry name" value="MADS_BOX_1"/>
    <property type="match status" value="1"/>
</dbReference>
<dbReference type="PROSITE" id="PS50066">
    <property type="entry name" value="MADS_BOX_2"/>
    <property type="match status" value="1"/>
</dbReference>
<dbReference type="InterPro" id="IPR036879">
    <property type="entry name" value="TF_MADSbox_sf"/>
</dbReference>
<dbReference type="eggNOG" id="KOG0014">
    <property type="taxonomic scope" value="Eukaryota"/>
</dbReference>
<accession>A0A022RBI0</accession>
<comment type="subcellular location">
    <subcellularLocation>
        <location evidence="1">Nucleus</location>
    </subcellularLocation>
</comment>
<evidence type="ECO:0000256" key="3">
    <source>
        <dbReference type="ARBA" id="ARBA00023125"/>
    </source>
</evidence>
<feature type="domain" description="MADS-box" evidence="6">
    <location>
        <begin position="1"/>
        <end position="61"/>
    </location>
</feature>
<dbReference type="GO" id="GO:0046983">
    <property type="term" value="F:protein dimerization activity"/>
    <property type="evidence" value="ECO:0007669"/>
    <property type="project" value="InterPro"/>
</dbReference>
<evidence type="ECO:0000256" key="5">
    <source>
        <dbReference type="ARBA" id="ARBA00023242"/>
    </source>
</evidence>
<dbReference type="STRING" id="4155.A0A022RBI0"/>
<keyword evidence="5" id="KW-0539">Nucleus</keyword>
<name>A0A022RBI0_ERYGU</name>
<keyword evidence="4" id="KW-0804">Transcription</keyword>
<dbReference type="PANTHER" id="PTHR48019">
    <property type="entry name" value="SERUM RESPONSE FACTOR HOMOLOG"/>
    <property type="match status" value="1"/>
</dbReference>
<dbReference type="AlphaFoldDB" id="A0A022RBI0"/>
<keyword evidence="3" id="KW-0238">DNA-binding</keyword>
<keyword evidence="2" id="KW-0805">Transcription regulation</keyword>
<evidence type="ECO:0000256" key="1">
    <source>
        <dbReference type="ARBA" id="ARBA00004123"/>
    </source>
</evidence>
<dbReference type="InterPro" id="IPR050142">
    <property type="entry name" value="MADS-box/MEF2_TF"/>
</dbReference>
<dbReference type="SUPFAM" id="SSF55455">
    <property type="entry name" value="SRF-like"/>
    <property type="match status" value="1"/>
</dbReference>
<dbReference type="GO" id="GO:0000978">
    <property type="term" value="F:RNA polymerase II cis-regulatory region sequence-specific DNA binding"/>
    <property type="evidence" value="ECO:0000318"/>
    <property type="project" value="GO_Central"/>
</dbReference>
<dbReference type="GO" id="GO:0005634">
    <property type="term" value="C:nucleus"/>
    <property type="evidence" value="ECO:0007669"/>
    <property type="project" value="UniProtKB-SubCell"/>
</dbReference>
<evidence type="ECO:0000256" key="4">
    <source>
        <dbReference type="ARBA" id="ARBA00023163"/>
    </source>
</evidence>
<evidence type="ECO:0000313" key="7">
    <source>
        <dbReference type="EMBL" id="EYU37369.1"/>
    </source>
</evidence>
<dbReference type="PhylomeDB" id="A0A022RBI0"/>